<dbReference type="PANTHER" id="PTHR32552:SF81">
    <property type="entry name" value="TONB-DEPENDENT OUTER MEMBRANE RECEPTOR"/>
    <property type="match status" value="1"/>
</dbReference>
<dbReference type="InterPro" id="IPR000531">
    <property type="entry name" value="Beta-barrel_TonB"/>
</dbReference>
<evidence type="ECO:0000259" key="15">
    <source>
        <dbReference type="Pfam" id="PF07715"/>
    </source>
</evidence>
<dbReference type="InterPro" id="IPR012910">
    <property type="entry name" value="Plug_dom"/>
</dbReference>
<evidence type="ECO:0000256" key="12">
    <source>
        <dbReference type="RuleBase" id="RU003357"/>
    </source>
</evidence>
<name>A0ABQ6HCE0_9GAMM</name>
<evidence type="ECO:0000313" key="16">
    <source>
        <dbReference type="EMBL" id="GLX85664.1"/>
    </source>
</evidence>
<reference evidence="16 17" key="1">
    <citation type="submission" date="2023-03" db="EMBL/GenBank/DDBJ databases">
        <title>Thalassotalea loyana LMG 22536T draft genome sequence.</title>
        <authorList>
            <person name="Sawabe T."/>
        </authorList>
    </citation>
    <scope>NUCLEOTIDE SEQUENCE [LARGE SCALE GENOMIC DNA]</scope>
    <source>
        <strain evidence="16 17">LMG 22536</strain>
    </source>
</reference>
<keyword evidence="6" id="KW-0408">Iron</keyword>
<evidence type="ECO:0000256" key="13">
    <source>
        <dbReference type="SAM" id="SignalP"/>
    </source>
</evidence>
<evidence type="ECO:0000256" key="2">
    <source>
        <dbReference type="ARBA" id="ARBA00022448"/>
    </source>
</evidence>
<evidence type="ECO:0000256" key="6">
    <source>
        <dbReference type="ARBA" id="ARBA00023004"/>
    </source>
</evidence>
<comment type="subcellular location">
    <subcellularLocation>
        <location evidence="1 11">Cell outer membrane</location>
        <topology evidence="1 11">Multi-pass membrane protein</topology>
    </subcellularLocation>
</comment>
<dbReference type="EMBL" id="BSSV01000003">
    <property type="protein sequence ID" value="GLX85664.1"/>
    <property type="molecule type" value="Genomic_DNA"/>
</dbReference>
<evidence type="ECO:0000256" key="11">
    <source>
        <dbReference type="PROSITE-ProRule" id="PRU01360"/>
    </source>
</evidence>
<evidence type="ECO:0000256" key="1">
    <source>
        <dbReference type="ARBA" id="ARBA00004571"/>
    </source>
</evidence>
<dbReference type="InterPro" id="IPR039426">
    <property type="entry name" value="TonB-dep_rcpt-like"/>
</dbReference>
<keyword evidence="16" id="KW-0675">Receptor</keyword>
<dbReference type="CDD" id="cd01347">
    <property type="entry name" value="ligand_gated_channel"/>
    <property type="match status" value="1"/>
</dbReference>
<keyword evidence="8 12" id="KW-0798">TonB box</keyword>
<evidence type="ECO:0000313" key="17">
    <source>
        <dbReference type="Proteomes" id="UP001157134"/>
    </source>
</evidence>
<proteinExistence type="inferred from homology"/>
<keyword evidence="9 11" id="KW-0472">Membrane</keyword>
<keyword evidence="10 11" id="KW-0998">Cell outer membrane</keyword>
<dbReference type="Pfam" id="PF00593">
    <property type="entry name" value="TonB_dep_Rec_b-barrel"/>
    <property type="match status" value="1"/>
</dbReference>
<keyword evidence="5 11" id="KW-0812">Transmembrane</keyword>
<feature type="chain" id="PRO_5045552427" evidence="13">
    <location>
        <begin position="34"/>
        <end position="790"/>
    </location>
</feature>
<evidence type="ECO:0000256" key="8">
    <source>
        <dbReference type="ARBA" id="ARBA00023077"/>
    </source>
</evidence>
<keyword evidence="3 11" id="KW-1134">Transmembrane beta strand</keyword>
<dbReference type="PANTHER" id="PTHR32552">
    <property type="entry name" value="FERRICHROME IRON RECEPTOR-RELATED"/>
    <property type="match status" value="1"/>
</dbReference>
<dbReference type="SUPFAM" id="SSF56935">
    <property type="entry name" value="Porins"/>
    <property type="match status" value="1"/>
</dbReference>
<evidence type="ECO:0000256" key="10">
    <source>
        <dbReference type="ARBA" id="ARBA00023237"/>
    </source>
</evidence>
<evidence type="ECO:0000256" key="7">
    <source>
        <dbReference type="ARBA" id="ARBA00023065"/>
    </source>
</evidence>
<evidence type="ECO:0000256" key="9">
    <source>
        <dbReference type="ARBA" id="ARBA00023136"/>
    </source>
</evidence>
<keyword evidence="2 11" id="KW-0813">Transport</keyword>
<organism evidence="16 17">
    <name type="scientific">Thalassotalea loyana</name>
    <dbReference type="NCBI Taxonomy" id="280483"/>
    <lineage>
        <taxon>Bacteria</taxon>
        <taxon>Pseudomonadati</taxon>
        <taxon>Pseudomonadota</taxon>
        <taxon>Gammaproteobacteria</taxon>
        <taxon>Alteromonadales</taxon>
        <taxon>Colwelliaceae</taxon>
        <taxon>Thalassotalea</taxon>
    </lineage>
</organism>
<feature type="domain" description="TonB-dependent receptor-like beta-barrel" evidence="14">
    <location>
        <begin position="279"/>
        <end position="753"/>
    </location>
</feature>
<comment type="similarity">
    <text evidence="11 12">Belongs to the TonB-dependent receptor family.</text>
</comment>
<accession>A0ABQ6HCE0</accession>
<evidence type="ECO:0000256" key="3">
    <source>
        <dbReference type="ARBA" id="ARBA00022452"/>
    </source>
</evidence>
<dbReference type="PROSITE" id="PS52016">
    <property type="entry name" value="TONB_DEPENDENT_REC_3"/>
    <property type="match status" value="1"/>
</dbReference>
<keyword evidence="17" id="KW-1185">Reference proteome</keyword>
<evidence type="ECO:0000256" key="4">
    <source>
        <dbReference type="ARBA" id="ARBA00022496"/>
    </source>
</evidence>
<dbReference type="Proteomes" id="UP001157134">
    <property type="component" value="Unassembled WGS sequence"/>
</dbReference>
<dbReference type="Pfam" id="PF07715">
    <property type="entry name" value="Plug"/>
    <property type="match status" value="1"/>
</dbReference>
<comment type="caution">
    <text evidence="16">The sequence shown here is derived from an EMBL/GenBank/DDBJ whole genome shotgun (WGS) entry which is preliminary data.</text>
</comment>
<dbReference type="InterPro" id="IPR036942">
    <property type="entry name" value="Beta-barrel_TonB_sf"/>
</dbReference>
<keyword evidence="4" id="KW-0410">Iron transport</keyword>
<feature type="domain" description="TonB-dependent receptor plug" evidence="15">
    <location>
        <begin position="54"/>
        <end position="159"/>
    </location>
</feature>
<evidence type="ECO:0000259" key="14">
    <source>
        <dbReference type="Pfam" id="PF00593"/>
    </source>
</evidence>
<evidence type="ECO:0000256" key="5">
    <source>
        <dbReference type="ARBA" id="ARBA00022692"/>
    </source>
</evidence>
<gene>
    <name evidence="16" type="ORF">tloyanaT_19160</name>
</gene>
<feature type="signal peptide" evidence="13">
    <location>
        <begin position="1"/>
        <end position="33"/>
    </location>
</feature>
<sequence>MFNYNKKITFKKSKICLALMATTTLSSSFTIVADDETKGLERITVTAQKRVQSLQEIPNSITAMSGEDLVEQQATDLLDLSESLPNVHLTETSSSKRIFIRGIGSGTNSGFEQSVALFKDGIYMGRGHQAKFPLIDVERVEVVKGPQAVMFGKNATAGAISITSRRPLIDSDEIEGNIDASYGTDQQKKLTAVANIPVSDDFAIRLAGFSESADGYLNNLARNQDEVETKASGFRISALWQASDKLEILGQVEHSQFESTGSRYQYIIDSENRDAQIVSDPTNPANVGYRSLLLQDSTGLDYNSMVDGSQHPGGLNEGSDTDVTNAMIQLTYQLEQHELVSISTYSDYHWDSLFDADYSELSLIKQTYIEDFEQFTQELRISSDLAGEFNYIAGVYFQKTQLSHPNDIVLGASVLIPDLIGTSLGIAADFEQDQTAYSIFASGNWRFSPDWQLNLGLRYQKEEKEVSNKQTIYTLFSDITPEPVKQFAALAAPSITASLSGAFANDLVAERDESHLSPSVSLQYRGIENTMLFANASIGYKGGGFDGSGLNSSQGSVIDPNSGFEYEDEKATAYEIGAKSELIEGIWELNATLFLTDYDDLQVSEFNGNAFVVANAAQTRVQGAEFESRWAINENWQLNAQLALLDFEYQAYDSASPTVRQSELLGMATQDLTGKTGAFAPKYSGNIELNYQNEIGEGYWFDAAVNVRFVDDQYLEQDLDPVAIQESYQKINARIAISSPDEHWQVALLAKNLTDEQTFSQANDVPVISYAHRFLTERGREYHLQLSYRF</sequence>
<keyword evidence="7" id="KW-0406">Ion transport</keyword>
<keyword evidence="13" id="KW-0732">Signal</keyword>
<protein>
    <submittedName>
        <fullName evidence="16">TonB-dependent receptor</fullName>
    </submittedName>
</protein>
<dbReference type="RefSeq" id="WP_284297980.1">
    <property type="nucleotide sequence ID" value="NZ_BSSV01000003.1"/>
</dbReference>
<dbReference type="Gene3D" id="2.40.170.20">
    <property type="entry name" value="TonB-dependent receptor, beta-barrel domain"/>
    <property type="match status" value="1"/>
</dbReference>